<reference evidence="4" key="1">
    <citation type="submission" date="2017-01" db="EMBL/GenBank/DDBJ databases">
        <authorList>
            <person name="Varghese N."/>
            <person name="Submissions S."/>
        </authorList>
    </citation>
    <scope>NUCLEOTIDE SEQUENCE [LARGE SCALE GENOMIC DNA]</scope>
    <source>
        <strain evidence="4">ATCC 51758</strain>
    </source>
</reference>
<dbReference type="GO" id="GO:0016787">
    <property type="term" value="F:hydrolase activity"/>
    <property type="evidence" value="ECO:0007669"/>
    <property type="project" value="UniProtKB-KW"/>
</dbReference>
<feature type="transmembrane region" description="Helical" evidence="1">
    <location>
        <begin position="21"/>
        <end position="42"/>
    </location>
</feature>
<evidence type="ECO:0000313" key="3">
    <source>
        <dbReference type="EMBL" id="SIQ69238.1"/>
    </source>
</evidence>
<gene>
    <name evidence="3" type="ORF">SAMN05421829_10647</name>
</gene>
<dbReference type="GO" id="GO:0016020">
    <property type="term" value="C:membrane"/>
    <property type="evidence" value="ECO:0007669"/>
    <property type="project" value="TreeGrafter"/>
</dbReference>
<accession>A0A1N6UUE3</accession>
<keyword evidence="1" id="KW-1133">Transmembrane helix</keyword>
<evidence type="ECO:0000313" key="4">
    <source>
        <dbReference type="Proteomes" id="UP000186819"/>
    </source>
</evidence>
<evidence type="ECO:0000259" key="2">
    <source>
        <dbReference type="Pfam" id="PF01757"/>
    </source>
</evidence>
<feature type="transmembrane region" description="Helical" evidence="1">
    <location>
        <begin position="161"/>
        <end position="181"/>
    </location>
</feature>
<name>A0A1N6UUE3_9RHOO</name>
<dbReference type="EMBL" id="FTMD01000006">
    <property type="protein sequence ID" value="SIQ69238.1"/>
    <property type="molecule type" value="Genomic_DNA"/>
</dbReference>
<protein>
    <submittedName>
        <fullName evidence="3">Peptidoglycan/LPS O-acetylase OafA/YrhL, contains acyltransferase and SGNH-hydrolase domains</fullName>
    </submittedName>
</protein>
<feature type="transmembrane region" description="Helical" evidence="1">
    <location>
        <begin position="316"/>
        <end position="334"/>
    </location>
</feature>
<proteinExistence type="predicted"/>
<dbReference type="Pfam" id="PF01757">
    <property type="entry name" value="Acyl_transf_3"/>
    <property type="match status" value="1"/>
</dbReference>
<keyword evidence="1" id="KW-0812">Transmembrane</keyword>
<dbReference type="GO" id="GO:0000271">
    <property type="term" value="P:polysaccharide biosynthetic process"/>
    <property type="evidence" value="ECO:0007669"/>
    <property type="project" value="TreeGrafter"/>
</dbReference>
<dbReference type="InterPro" id="IPR050879">
    <property type="entry name" value="Acyltransferase_3"/>
</dbReference>
<feature type="transmembrane region" description="Helical" evidence="1">
    <location>
        <begin position="187"/>
        <end position="207"/>
    </location>
</feature>
<keyword evidence="3" id="KW-0808">Transferase</keyword>
<dbReference type="PANTHER" id="PTHR23028">
    <property type="entry name" value="ACETYLTRANSFERASE"/>
    <property type="match status" value="1"/>
</dbReference>
<evidence type="ECO:0000256" key="1">
    <source>
        <dbReference type="SAM" id="Phobius"/>
    </source>
</evidence>
<feature type="transmembrane region" description="Helical" evidence="1">
    <location>
        <begin position="259"/>
        <end position="278"/>
    </location>
</feature>
<keyword evidence="1" id="KW-0472">Membrane</keyword>
<sequence length="366" mass="40352">MSAASHRMNTLQDISEARNNSITLVRLLASLAVIYGHSYAVAGSGGSDWVMRITGFAHAGGVAVDLFFLMSGFLVTASILKRGVFVYARSRMLRLFPALWVYLGITTLVIGPWVSSLSVFDYFSNGQTWAYLYHLGFGLTTEWFLPGVFEELKNKGVNGSIWSVIVEIRMYIIVAVVYLSGCLTNRSLFNVLALLVVVGVWSGLLEVPGVKGETDNHVALLFLIGAFLYVNRGSVVVSPIYFIFALAVAGMTHGTPKFVYGYNLVLICVFIFLVFRSFGAFMDRLGDYSYGVYLWGWPVQQLVMLLFPQATPGVNAFVSSVVALTIGVASWHLVEKPCLALKDRSFERWRGWRKVGVSSASARPAE</sequence>
<dbReference type="PANTHER" id="PTHR23028:SF53">
    <property type="entry name" value="ACYL_TRANSF_3 DOMAIN-CONTAINING PROTEIN"/>
    <property type="match status" value="1"/>
</dbReference>
<keyword evidence="3" id="KW-0012">Acyltransferase</keyword>
<dbReference type="STRING" id="34027.SAMN05421829_10647"/>
<feature type="transmembrane region" description="Helical" evidence="1">
    <location>
        <begin position="92"/>
        <end position="111"/>
    </location>
</feature>
<feature type="domain" description="Acyltransferase 3" evidence="2">
    <location>
        <begin position="19"/>
        <end position="329"/>
    </location>
</feature>
<feature type="transmembrane region" description="Helical" evidence="1">
    <location>
        <begin position="219"/>
        <end position="247"/>
    </location>
</feature>
<feature type="transmembrane region" description="Helical" evidence="1">
    <location>
        <begin position="62"/>
        <end position="80"/>
    </location>
</feature>
<dbReference type="Proteomes" id="UP000186819">
    <property type="component" value="Unassembled WGS sequence"/>
</dbReference>
<keyword evidence="4" id="KW-1185">Reference proteome</keyword>
<organism evidence="3 4">
    <name type="scientific">Aromatoleum tolulyticum</name>
    <dbReference type="NCBI Taxonomy" id="34027"/>
    <lineage>
        <taxon>Bacteria</taxon>
        <taxon>Pseudomonadati</taxon>
        <taxon>Pseudomonadota</taxon>
        <taxon>Betaproteobacteria</taxon>
        <taxon>Rhodocyclales</taxon>
        <taxon>Rhodocyclaceae</taxon>
        <taxon>Aromatoleum</taxon>
    </lineage>
</organism>
<dbReference type="AlphaFoldDB" id="A0A1N6UUE3"/>
<keyword evidence="3" id="KW-0378">Hydrolase</keyword>
<dbReference type="InterPro" id="IPR002656">
    <property type="entry name" value="Acyl_transf_3_dom"/>
</dbReference>
<dbReference type="GO" id="GO:0016747">
    <property type="term" value="F:acyltransferase activity, transferring groups other than amino-acyl groups"/>
    <property type="evidence" value="ECO:0007669"/>
    <property type="project" value="InterPro"/>
</dbReference>